<evidence type="ECO:0000313" key="4">
    <source>
        <dbReference type="EMBL" id="MEX3595354.1"/>
    </source>
</evidence>
<dbReference type="Pfam" id="PF20803">
    <property type="entry name" value="PaaX_M"/>
    <property type="match status" value="1"/>
</dbReference>
<evidence type="ECO:0000259" key="1">
    <source>
        <dbReference type="Pfam" id="PF07848"/>
    </source>
</evidence>
<dbReference type="Gene3D" id="1.10.10.10">
    <property type="entry name" value="Winged helix-like DNA-binding domain superfamily/Winged helix DNA-binding domain"/>
    <property type="match status" value="1"/>
</dbReference>
<dbReference type="RefSeq" id="WP_095798487.1">
    <property type="nucleotide sequence ID" value="NZ_JALXKX010000028.1"/>
</dbReference>
<feature type="domain" description="Transcriptional repressor PaaX-like C-terminal" evidence="2">
    <location>
        <begin position="188"/>
        <end position="258"/>
    </location>
</feature>
<dbReference type="InterPro" id="IPR011965">
    <property type="entry name" value="PaaX_trns_reg"/>
</dbReference>
<reference evidence="4 5" key="1">
    <citation type="journal article" date="2024" name="Fungal Genet. Biol.">
        <title>The porcine skin microbiome exhibits broad fungal antagonism.</title>
        <authorList>
            <person name="De La Cruz K.F."/>
            <person name="Townsend E.C."/>
            <person name="Alex Cheong J.Z."/>
            <person name="Salamzade R."/>
            <person name="Liu A."/>
            <person name="Sandstrom S."/>
            <person name="Davila E."/>
            <person name="Huang L."/>
            <person name="Xu K.H."/>
            <person name="Wu S.Y."/>
            <person name="Meudt J.J."/>
            <person name="Shanmuganayagam D."/>
            <person name="Gibson A.L.F."/>
            <person name="Kalan L.R."/>
        </authorList>
    </citation>
    <scope>NUCLEOTIDE SEQUENCE [LARGE SCALE GENOMIC DNA]</scope>
    <source>
        <strain evidence="4 5">LK2625</strain>
    </source>
</reference>
<dbReference type="PIRSF" id="PIRSF020623">
    <property type="entry name" value="PaaX"/>
    <property type="match status" value="1"/>
</dbReference>
<protein>
    <submittedName>
        <fullName evidence="4">PaaX family transcriptional regulator C-terminal domain-containing protein</fullName>
    </submittedName>
</protein>
<keyword evidence="5" id="KW-1185">Reference proteome</keyword>
<sequence>MSTDTAPSDLPEFEGPTAQTAIMALFGMYVAVEDLWLTTKGIIEVLKPLGVSEDATRMTLARMSKKGFMTKQRLGRETVYSIGARGMPVLQEGYVRVHDPDVLMQDWDGQWTHVFYSLPEKARNLRRQLQSALEWGGFGRLQNGVWVAPGVLDVDRLVSAIEGSECVRAFTSVPAGSTTHDQILREAFDLAEISRGYEEFIERWSPFVMDHNASLHRRLLVNTEWLEITRRTPMLPAALVPTDWPARTAQDVFTEVDRVTSVDIKSAVS</sequence>
<dbReference type="PANTHER" id="PTHR30319">
    <property type="entry name" value="PHENYLACETIC ACID REGULATOR-RELATED TRANSCRIPTIONAL REPRESSOR"/>
    <property type="match status" value="1"/>
</dbReference>
<dbReference type="Gene3D" id="1.20.58.1460">
    <property type="match status" value="1"/>
</dbReference>
<name>A0ABV3V3P2_9MICC</name>
<accession>A0ABV3V3P2</accession>
<evidence type="ECO:0000313" key="5">
    <source>
        <dbReference type="Proteomes" id="UP001558481"/>
    </source>
</evidence>
<dbReference type="PANTHER" id="PTHR30319:SF1">
    <property type="entry name" value="TRANSCRIPTIONAL REPRESSOR PAAX"/>
    <property type="match status" value="1"/>
</dbReference>
<evidence type="ECO:0000259" key="3">
    <source>
        <dbReference type="Pfam" id="PF20803"/>
    </source>
</evidence>
<evidence type="ECO:0000259" key="2">
    <source>
        <dbReference type="Pfam" id="PF08223"/>
    </source>
</evidence>
<dbReference type="Pfam" id="PF07848">
    <property type="entry name" value="PaaX"/>
    <property type="match status" value="1"/>
</dbReference>
<feature type="domain" description="Transcriptional repressor PaaX-like N-terminal" evidence="1">
    <location>
        <begin position="18"/>
        <end position="85"/>
    </location>
</feature>
<proteinExistence type="predicted"/>
<dbReference type="Pfam" id="PF08223">
    <property type="entry name" value="PaaX_C"/>
    <property type="match status" value="1"/>
</dbReference>
<dbReference type="Gene3D" id="3.30.70.2650">
    <property type="match status" value="1"/>
</dbReference>
<feature type="domain" description="Transcriptional repressor PaaX-like central Cas2-like" evidence="3">
    <location>
        <begin position="105"/>
        <end position="182"/>
    </location>
</feature>
<gene>
    <name evidence="4" type="ORF">VVR66_11575</name>
</gene>
<dbReference type="InterPro" id="IPR012906">
    <property type="entry name" value="PaaX-like_N"/>
</dbReference>
<dbReference type="Proteomes" id="UP001558481">
    <property type="component" value="Unassembled WGS sequence"/>
</dbReference>
<organism evidence="4 5">
    <name type="scientific">Kocuria carniphila</name>
    <dbReference type="NCBI Taxonomy" id="262208"/>
    <lineage>
        <taxon>Bacteria</taxon>
        <taxon>Bacillati</taxon>
        <taxon>Actinomycetota</taxon>
        <taxon>Actinomycetes</taxon>
        <taxon>Micrococcales</taxon>
        <taxon>Micrococcaceae</taxon>
        <taxon>Kocuria</taxon>
    </lineage>
</organism>
<dbReference type="InterPro" id="IPR048846">
    <property type="entry name" value="PaaX-like_central"/>
</dbReference>
<dbReference type="InterPro" id="IPR013225">
    <property type="entry name" value="PaaX_C"/>
</dbReference>
<comment type="caution">
    <text evidence="4">The sequence shown here is derived from an EMBL/GenBank/DDBJ whole genome shotgun (WGS) entry which is preliminary data.</text>
</comment>
<dbReference type="EMBL" id="JAYWLU010000012">
    <property type="protein sequence ID" value="MEX3595354.1"/>
    <property type="molecule type" value="Genomic_DNA"/>
</dbReference>
<dbReference type="InterPro" id="IPR036388">
    <property type="entry name" value="WH-like_DNA-bd_sf"/>
</dbReference>